<dbReference type="EMBL" id="GL349461">
    <property type="protein sequence ID" value="KNC50403.1"/>
    <property type="molecule type" value="Genomic_DNA"/>
</dbReference>
<dbReference type="FunFam" id="3.40.50.620:FF:000037">
    <property type="entry name" value="Glutamine--tRNA ligase cytoplasmic"/>
    <property type="match status" value="1"/>
</dbReference>
<keyword evidence="6 10" id="KW-0648">Protein biosynthesis</keyword>
<dbReference type="Pfam" id="PF04557">
    <property type="entry name" value="tRNA_synt_1c_R2"/>
    <property type="match status" value="1"/>
</dbReference>
<sequence length="779" mass="85545">MDAKAVITELGCHPDTLNNTKLTQLILELHAVVGTPATPSACNMLYEVAAVAPKHVADIHLPFLAGYVADERIRKPQFAAATKWLKKNKNVPVAELDVAAFEKASGVGVSYTDEQIGAAVAKTLEAHAEELQRMRYHMKTGKLLGQTTRSLPFVDGARVKNILDAKIAETLGPRTAFDDGPPPAAPVKGGKGKGKGKGGKGKGKGKGNEAGASAAAEVAETTAEKIVFSAPEENEQDDPKLLAEHLATTGGKVVTRFPPEPNGFPHIGHAKSMGLNFGYAKAKGGICYLRYDDTNPEAEKPEYYKAIREAVAWLGHEPVAVTKASDYFEQMYAYAEQLILSGHAYVCHQNKAEIVESRQKRTNSPWRDRPAAESLKLFRDMRKGKIGEGEATLRLKMDMQSDNPCMRDLIAYRVKFHEHPMAGDAWCVYPSYDFEHCIVDALENITHSLCTLEFGLRRESYHWLLKALGIYRPVVWEYSRLNITHVVVSKRKLRALVEDGFVDGWDDPRMPTLSGLRRRGYTPAAINKFVDLVGVTRTENLVRYELLEHCLREDLGNIAERRMVVLDPLEVIIANVDAVAPAAQTVAAASFPNAAEGTPEAAMTYPASFAAGKIYIEARDFRLNDSKKYFGLAPGKVVRLRYGPVVRAVANDVDAAGNVTSVTVEIVTDESTLTGKSKKPKAIHWVGWVSPTTPPAQVAVRNYGVLFKSENVAAAPDWRADVNENSRVDLVGYVPPVVLNDLKVPEKHLQFERVGYYVTDVKSNALNQCCELKATNALF</sequence>
<evidence type="ECO:0000256" key="7">
    <source>
        <dbReference type="ARBA" id="ARBA00023146"/>
    </source>
</evidence>
<dbReference type="Pfam" id="PF03950">
    <property type="entry name" value="tRNA-synt_1c_C"/>
    <property type="match status" value="1"/>
</dbReference>
<feature type="domain" description="Glutamyl/glutaminyl-tRNA synthetase class Ib catalytic" evidence="12">
    <location>
        <begin position="252"/>
        <end position="555"/>
    </location>
</feature>
<dbReference type="InterPro" id="IPR049437">
    <property type="entry name" value="tRNA-synt_1c_C2"/>
</dbReference>
<dbReference type="Proteomes" id="UP000054408">
    <property type="component" value="Unassembled WGS sequence"/>
</dbReference>
<organism evidence="17 18">
    <name type="scientific">Thecamonas trahens ATCC 50062</name>
    <dbReference type="NCBI Taxonomy" id="461836"/>
    <lineage>
        <taxon>Eukaryota</taxon>
        <taxon>Apusozoa</taxon>
        <taxon>Apusomonadida</taxon>
        <taxon>Apusomonadidae</taxon>
        <taxon>Thecamonas</taxon>
    </lineage>
</organism>
<dbReference type="InterPro" id="IPR020058">
    <property type="entry name" value="Glu/Gln-tRNA-synth_Ib_cat-dom"/>
</dbReference>
<reference evidence="17 18" key="1">
    <citation type="submission" date="2010-05" db="EMBL/GenBank/DDBJ databases">
        <title>The Genome Sequence of Thecamonas trahens ATCC 50062.</title>
        <authorList>
            <consortium name="The Broad Institute Genome Sequencing Platform"/>
            <person name="Russ C."/>
            <person name="Cuomo C."/>
            <person name="Shea T."/>
            <person name="Young S.K."/>
            <person name="Zeng Q."/>
            <person name="Koehrsen M."/>
            <person name="Haas B."/>
            <person name="Borodovsky M."/>
            <person name="Guigo R."/>
            <person name="Alvarado L."/>
            <person name="Berlin A."/>
            <person name="Bochicchio J."/>
            <person name="Borenstein D."/>
            <person name="Chapman S."/>
            <person name="Chen Z."/>
            <person name="Freedman E."/>
            <person name="Gellesch M."/>
            <person name="Goldberg J."/>
            <person name="Griggs A."/>
            <person name="Gujja S."/>
            <person name="Heilman E."/>
            <person name="Heiman D."/>
            <person name="Hepburn T."/>
            <person name="Howarth C."/>
            <person name="Jen D."/>
            <person name="Larson L."/>
            <person name="Mehta T."/>
            <person name="Park D."/>
            <person name="Pearson M."/>
            <person name="Roberts A."/>
            <person name="Saif S."/>
            <person name="Shenoy N."/>
            <person name="Sisk P."/>
            <person name="Stolte C."/>
            <person name="Sykes S."/>
            <person name="Thomson T."/>
            <person name="Walk T."/>
            <person name="White J."/>
            <person name="Yandava C."/>
            <person name="Burger G."/>
            <person name="Gray M.W."/>
            <person name="Holland P.W.H."/>
            <person name="King N."/>
            <person name="Lang F.B.F."/>
            <person name="Roger A.J."/>
            <person name="Ruiz-Trillo I."/>
            <person name="Lander E."/>
            <person name="Nusbaum C."/>
        </authorList>
    </citation>
    <scope>NUCLEOTIDE SEQUENCE [LARGE SCALE GENOMIC DNA]</scope>
    <source>
        <strain evidence="17 18">ATCC 50062</strain>
    </source>
</reference>
<evidence type="ECO:0000256" key="2">
    <source>
        <dbReference type="ARBA" id="ARBA00012836"/>
    </source>
</evidence>
<name>A0A0L0DGD3_THETB</name>
<keyword evidence="4 10" id="KW-0547">Nucleotide-binding</keyword>
<dbReference type="GO" id="GO:0006425">
    <property type="term" value="P:glutaminyl-tRNA aminoacylation"/>
    <property type="evidence" value="ECO:0007669"/>
    <property type="project" value="InterPro"/>
</dbReference>
<dbReference type="OrthoDB" id="10250478at2759"/>
<evidence type="ECO:0000256" key="3">
    <source>
        <dbReference type="ARBA" id="ARBA00022598"/>
    </source>
</evidence>
<evidence type="ECO:0000256" key="8">
    <source>
        <dbReference type="ARBA" id="ARBA00030466"/>
    </source>
</evidence>
<evidence type="ECO:0000259" key="14">
    <source>
        <dbReference type="Pfam" id="PF04557"/>
    </source>
</evidence>
<dbReference type="Gene3D" id="2.40.240.10">
    <property type="entry name" value="Ribosomal Protein L25, Chain P"/>
    <property type="match status" value="2"/>
</dbReference>
<keyword evidence="18" id="KW-1185">Reference proteome</keyword>
<dbReference type="InterPro" id="IPR042559">
    <property type="entry name" value="Gln-tRNA-synth_Ib_RNA-bd_N_2"/>
</dbReference>
<dbReference type="InterPro" id="IPR007638">
    <property type="entry name" value="Gln-tRNA-synth_Ib_RNA-bd_2"/>
</dbReference>
<dbReference type="GO" id="GO:0004819">
    <property type="term" value="F:glutamine-tRNA ligase activity"/>
    <property type="evidence" value="ECO:0007669"/>
    <property type="project" value="UniProtKB-EC"/>
</dbReference>
<dbReference type="GO" id="GO:0005524">
    <property type="term" value="F:ATP binding"/>
    <property type="evidence" value="ECO:0007669"/>
    <property type="project" value="UniProtKB-KW"/>
</dbReference>
<evidence type="ECO:0000256" key="11">
    <source>
        <dbReference type="SAM" id="MobiDB-lite"/>
    </source>
</evidence>
<evidence type="ECO:0000256" key="9">
    <source>
        <dbReference type="ARBA" id="ARBA00048270"/>
    </source>
</evidence>
<dbReference type="InterPro" id="IPR014729">
    <property type="entry name" value="Rossmann-like_a/b/a_fold"/>
</dbReference>
<dbReference type="PANTHER" id="PTHR43097:SF4">
    <property type="entry name" value="GLUTAMINE--TRNA LIGASE"/>
    <property type="match status" value="1"/>
</dbReference>
<dbReference type="PRINTS" id="PR00987">
    <property type="entry name" value="TRNASYNTHGLU"/>
</dbReference>
<keyword evidence="5 10" id="KW-0067">ATP-binding</keyword>
<dbReference type="EC" id="6.1.1.18" evidence="2"/>
<dbReference type="AlphaFoldDB" id="A0A0L0DGD3"/>
<dbReference type="GO" id="GO:0005829">
    <property type="term" value="C:cytosol"/>
    <property type="evidence" value="ECO:0007669"/>
    <property type="project" value="TreeGrafter"/>
</dbReference>
<dbReference type="PROSITE" id="PS00178">
    <property type="entry name" value="AA_TRNA_LIGASE_I"/>
    <property type="match status" value="1"/>
</dbReference>
<dbReference type="eggNOG" id="KOG1148">
    <property type="taxonomic scope" value="Eukaryota"/>
</dbReference>
<dbReference type="InterPro" id="IPR001412">
    <property type="entry name" value="aa-tRNA-synth_I_CS"/>
</dbReference>
<dbReference type="RefSeq" id="XP_013756945.1">
    <property type="nucleotide sequence ID" value="XM_013901491.1"/>
</dbReference>
<comment type="similarity">
    <text evidence="1 10">Belongs to the class-I aminoacyl-tRNA synthetase family.</text>
</comment>
<protein>
    <recommendedName>
        <fullName evidence="2">glutamine--tRNA ligase</fullName>
        <ecNumber evidence="2">6.1.1.18</ecNumber>
    </recommendedName>
    <alternativeName>
        <fullName evidence="8">Glutaminyl-tRNA synthetase</fullName>
    </alternativeName>
</protein>
<keyword evidence="7 10" id="KW-0030">Aminoacyl-tRNA synthetase</keyword>
<dbReference type="InterPro" id="IPR011035">
    <property type="entry name" value="Ribosomal_bL25/Gln-tRNA_synth"/>
</dbReference>
<dbReference type="GeneID" id="25565961"/>
<dbReference type="STRING" id="461836.A0A0L0DGD3"/>
<evidence type="ECO:0000256" key="1">
    <source>
        <dbReference type="ARBA" id="ARBA00005594"/>
    </source>
</evidence>
<feature type="domain" description="Glutaminyl-tRNA synthetase class Ib non-specific RNA-binding" evidence="14">
    <location>
        <begin position="159"/>
        <end position="245"/>
    </location>
</feature>
<feature type="domain" description="Glutamyl/glutaminyl-tRNA synthetase class Ib anti-codon binding" evidence="13">
    <location>
        <begin position="559"/>
        <end position="665"/>
    </location>
</feature>
<evidence type="ECO:0000256" key="10">
    <source>
        <dbReference type="RuleBase" id="RU363037"/>
    </source>
</evidence>
<evidence type="ECO:0000259" key="16">
    <source>
        <dbReference type="Pfam" id="PF20974"/>
    </source>
</evidence>
<dbReference type="InterPro" id="IPR007639">
    <property type="entry name" value="Gln-tRNA-synth_Ib_RNA-bd_N"/>
</dbReference>
<evidence type="ECO:0000313" key="17">
    <source>
        <dbReference type="EMBL" id="KNC50403.1"/>
    </source>
</evidence>
<proteinExistence type="inferred from homology"/>
<dbReference type="Gene3D" id="1.10.10.2420">
    <property type="match status" value="1"/>
</dbReference>
<feature type="compositionally biased region" description="Basic residues" evidence="11">
    <location>
        <begin position="190"/>
        <end position="205"/>
    </location>
</feature>
<evidence type="ECO:0000256" key="5">
    <source>
        <dbReference type="ARBA" id="ARBA00022840"/>
    </source>
</evidence>
<dbReference type="Gene3D" id="1.10.8.1290">
    <property type="entry name" value="Glutaminyl-tRNA synthetase, non-specific RNA binding region part 1, domain 1"/>
    <property type="match status" value="1"/>
</dbReference>
<feature type="domain" description="Glutaminyl-tRNA synthetase class Ib non-specific RNA-binding" evidence="15">
    <location>
        <begin position="15"/>
        <end position="155"/>
    </location>
</feature>
<dbReference type="InterPro" id="IPR042558">
    <property type="entry name" value="Gln-tRNA-synth_Ib_RNA-bd_N_1"/>
</dbReference>
<dbReference type="FunFam" id="1.10.10.2420:FF:000001">
    <property type="entry name" value="Glutamine--tRNA ligase cytoplasmic"/>
    <property type="match status" value="1"/>
</dbReference>
<dbReference type="SUPFAM" id="SSF52374">
    <property type="entry name" value="Nucleotidylyl transferase"/>
    <property type="match status" value="1"/>
</dbReference>
<dbReference type="Pfam" id="PF20974">
    <property type="entry name" value="tRNA-synt_1c_C2"/>
    <property type="match status" value="1"/>
</dbReference>
<dbReference type="NCBIfam" id="TIGR00440">
    <property type="entry name" value="glnS"/>
    <property type="match status" value="1"/>
</dbReference>
<accession>A0A0L0DGD3</accession>
<dbReference type="InterPro" id="IPR020056">
    <property type="entry name" value="Rbsml_bL25/Gln-tRNA_synth_N"/>
</dbReference>
<dbReference type="SUPFAM" id="SSF50715">
    <property type="entry name" value="Ribosomal protein L25-like"/>
    <property type="match status" value="1"/>
</dbReference>
<feature type="region of interest" description="Disordered" evidence="11">
    <location>
        <begin position="172"/>
        <end position="216"/>
    </location>
</feature>
<evidence type="ECO:0000256" key="6">
    <source>
        <dbReference type="ARBA" id="ARBA00022917"/>
    </source>
</evidence>
<dbReference type="InterPro" id="IPR050132">
    <property type="entry name" value="Gln/Glu-tRNA_Ligase"/>
</dbReference>
<dbReference type="PANTHER" id="PTHR43097">
    <property type="entry name" value="GLUTAMINE-TRNA LIGASE"/>
    <property type="match status" value="1"/>
</dbReference>
<dbReference type="InterPro" id="IPR000924">
    <property type="entry name" value="Glu/Gln-tRNA-synth"/>
</dbReference>
<dbReference type="InterPro" id="IPR004514">
    <property type="entry name" value="Gln-tRNA-synth"/>
</dbReference>
<feature type="domain" description="tRNA synthetases class I (E and Q) anti-codon binding" evidence="16">
    <location>
        <begin position="687"/>
        <end position="760"/>
    </location>
</feature>
<dbReference type="Pfam" id="PF04558">
    <property type="entry name" value="tRNA_synt_1c_R1"/>
    <property type="match status" value="1"/>
</dbReference>
<evidence type="ECO:0000259" key="13">
    <source>
        <dbReference type="Pfam" id="PF03950"/>
    </source>
</evidence>
<evidence type="ECO:0000259" key="12">
    <source>
        <dbReference type="Pfam" id="PF00749"/>
    </source>
</evidence>
<comment type="catalytic activity">
    <reaction evidence="9">
        <text>tRNA(Gln) + L-glutamine + ATP = L-glutaminyl-tRNA(Gln) + AMP + diphosphate</text>
        <dbReference type="Rhea" id="RHEA:20121"/>
        <dbReference type="Rhea" id="RHEA-COMP:9662"/>
        <dbReference type="Rhea" id="RHEA-COMP:9681"/>
        <dbReference type="ChEBI" id="CHEBI:30616"/>
        <dbReference type="ChEBI" id="CHEBI:33019"/>
        <dbReference type="ChEBI" id="CHEBI:58359"/>
        <dbReference type="ChEBI" id="CHEBI:78442"/>
        <dbReference type="ChEBI" id="CHEBI:78521"/>
        <dbReference type="ChEBI" id="CHEBI:456215"/>
        <dbReference type="EC" id="6.1.1.18"/>
    </reaction>
</comment>
<evidence type="ECO:0000256" key="4">
    <source>
        <dbReference type="ARBA" id="ARBA00022741"/>
    </source>
</evidence>
<evidence type="ECO:0000259" key="15">
    <source>
        <dbReference type="Pfam" id="PF04558"/>
    </source>
</evidence>
<dbReference type="InterPro" id="IPR020059">
    <property type="entry name" value="Glu/Gln-tRNA-synth_Ib_codon-bd"/>
</dbReference>
<keyword evidence="3 10" id="KW-0436">Ligase</keyword>
<gene>
    <name evidence="17" type="ORF">AMSG_06894</name>
</gene>
<dbReference type="Pfam" id="PF00749">
    <property type="entry name" value="tRNA-synt_1c"/>
    <property type="match status" value="1"/>
</dbReference>
<dbReference type="Gene3D" id="3.40.50.620">
    <property type="entry name" value="HUPs"/>
    <property type="match status" value="1"/>
</dbReference>
<evidence type="ECO:0000313" key="18">
    <source>
        <dbReference type="Proteomes" id="UP000054408"/>
    </source>
</evidence>